<evidence type="ECO:0000313" key="3">
    <source>
        <dbReference type="Proteomes" id="UP000781932"/>
    </source>
</evidence>
<reference evidence="2" key="1">
    <citation type="submission" date="2020-03" db="EMBL/GenBank/DDBJ databases">
        <authorList>
            <person name="He L."/>
        </authorList>
    </citation>
    <scope>NUCLEOTIDE SEQUENCE</scope>
    <source>
        <strain evidence="2">CkLH20</strain>
    </source>
</reference>
<protein>
    <recommendedName>
        <fullName evidence="4">Peroxin 20</fullName>
    </recommendedName>
</protein>
<reference evidence="2" key="2">
    <citation type="submission" date="2020-11" db="EMBL/GenBank/DDBJ databases">
        <title>Whole genome sequencing of Colletotrichum sp.</title>
        <authorList>
            <person name="Li H."/>
        </authorList>
    </citation>
    <scope>NUCLEOTIDE SEQUENCE</scope>
    <source>
        <strain evidence="2">CkLH20</strain>
    </source>
</reference>
<feature type="region of interest" description="Disordered" evidence="1">
    <location>
        <begin position="212"/>
        <end position="255"/>
    </location>
</feature>
<dbReference type="OrthoDB" id="5407351at2759"/>
<evidence type="ECO:0000313" key="2">
    <source>
        <dbReference type="EMBL" id="KAF9875990.1"/>
    </source>
</evidence>
<evidence type="ECO:0008006" key="4">
    <source>
        <dbReference type="Google" id="ProtNLM"/>
    </source>
</evidence>
<organism evidence="2 3">
    <name type="scientific">Colletotrichum karsti</name>
    <dbReference type="NCBI Taxonomy" id="1095194"/>
    <lineage>
        <taxon>Eukaryota</taxon>
        <taxon>Fungi</taxon>
        <taxon>Dikarya</taxon>
        <taxon>Ascomycota</taxon>
        <taxon>Pezizomycotina</taxon>
        <taxon>Sordariomycetes</taxon>
        <taxon>Hypocreomycetidae</taxon>
        <taxon>Glomerellales</taxon>
        <taxon>Glomerellaceae</taxon>
        <taxon>Colletotrichum</taxon>
        <taxon>Colletotrichum boninense species complex</taxon>
    </lineage>
</organism>
<dbReference type="GeneID" id="62162227"/>
<evidence type="ECO:0000256" key="1">
    <source>
        <dbReference type="SAM" id="MobiDB-lite"/>
    </source>
</evidence>
<accession>A0A9P6I552</accession>
<keyword evidence="3" id="KW-1185">Reference proteome</keyword>
<name>A0A9P6I552_9PEZI</name>
<dbReference type="RefSeq" id="XP_038745451.1">
    <property type="nucleotide sequence ID" value="XM_038889153.1"/>
</dbReference>
<dbReference type="Proteomes" id="UP000781932">
    <property type="component" value="Unassembled WGS sequence"/>
</dbReference>
<sequence>MARKTGACIRIGFPQRTVLIMLGFRSAAPNSSAQAQDAFGAFMTSNSSSPIPAQNSPMPDGLALQLPHLAEQHGRRFSPGPFQSAPQIPTPAAYIPQHQSSALPRASDWAQDFAMFSQGNASAGNHAPAYSGMQHQPYRPAGFAPNMAFSTGPSFFGSMGGPATASQQGTMNAATAQADFDQEMDRWMAAHGDGKIEDVDAIMEELARQLEQEQAGVQEPQDQQNVETSASTAEASLENSLAAEQSARQNSREASLAQNVGIVDDHGSVIDARLEPNHLPDMSRLDINETLESTSAEPTSQRPSEISEAARQILDSVQHEQGDKWKNSRFLLLMRDFRDGNKDIVDNEIMETRNEGDRQSEQITAAGN</sequence>
<dbReference type="EMBL" id="JAATWM020000019">
    <property type="protein sequence ID" value="KAF9875990.1"/>
    <property type="molecule type" value="Genomic_DNA"/>
</dbReference>
<dbReference type="AlphaFoldDB" id="A0A9P6I552"/>
<gene>
    <name evidence="2" type="ORF">CkaCkLH20_06436</name>
</gene>
<feature type="compositionally biased region" description="Low complexity" evidence="1">
    <location>
        <begin position="227"/>
        <end position="247"/>
    </location>
</feature>
<comment type="caution">
    <text evidence="2">The sequence shown here is derived from an EMBL/GenBank/DDBJ whole genome shotgun (WGS) entry which is preliminary data.</text>
</comment>
<proteinExistence type="predicted"/>